<reference evidence="1 2" key="1">
    <citation type="submission" date="2024-04" db="EMBL/GenBank/DDBJ databases">
        <authorList>
            <person name="Fracassetti M."/>
        </authorList>
    </citation>
    <scope>NUCLEOTIDE SEQUENCE [LARGE SCALE GENOMIC DNA]</scope>
</reference>
<evidence type="ECO:0000313" key="1">
    <source>
        <dbReference type="EMBL" id="CAL1395043.1"/>
    </source>
</evidence>
<sequence length="135" mass="15403">MKKRATCRATNNGGRASRSQRLDYVRLCPSYLGGNSLKHLEAQHQSQQLQIKIGMLQMIQNRVQLNGLPDEDPNSHLRKFLELCDTIKINGATTNAIHLHLFPFSLYNGARDWLDAQPQNSITTWMKLANRFLAK</sequence>
<accession>A0AAV2F9Z4</accession>
<name>A0AAV2F9Z4_9ROSI</name>
<gene>
    <name evidence="1" type="ORF">LTRI10_LOCUS35502</name>
</gene>
<dbReference type="AlphaFoldDB" id="A0AAV2F9Z4"/>
<dbReference type="PANTHER" id="PTHR33223">
    <property type="entry name" value="CCHC-TYPE DOMAIN-CONTAINING PROTEIN"/>
    <property type="match status" value="1"/>
</dbReference>
<dbReference type="EMBL" id="OZ034819">
    <property type="protein sequence ID" value="CAL1395043.1"/>
    <property type="molecule type" value="Genomic_DNA"/>
</dbReference>
<evidence type="ECO:0000313" key="2">
    <source>
        <dbReference type="Proteomes" id="UP001497516"/>
    </source>
</evidence>
<dbReference type="PANTHER" id="PTHR33223:SF11">
    <property type="entry name" value="ELEMENT PROTEIN, PUTATIVE-RELATED"/>
    <property type="match status" value="1"/>
</dbReference>
<proteinExistence type="predicted"/>
<organism evidence="1 2">
    <name type="scientific">Linum trigynum</name>
    <dbReference type="NCBI Taxonomy" id="586398"/>
    <lineage>
        <taxon>Eukaryota</taxon>
        <taxon>Viridiplantae</taxon>
        <taxon>Streptophyta</taxon>
        <taxon>Embryophyta</taxon>
        <taxon>Tracheophyta</taxon>
        <taxon>Spermatophyta</taxon>
        <taxon>Magnoliopsida</taxon>
        <taxon>eudicotyledons</taxon>
        <taxon>Gunneridae</taxon>
        <taxon>Pentapetalae</taxon>
        <taxon>rosids</taxon>
        <taxon>fabids</taxon>
        <taxon>Malpighiales</taxon>
        <taxon>Linaceae</taxon>
        <taxon>Linum</taxon>
    </lineage>
</organism>
<dbReference type="Proteomes" id="UP001497516">
    <property type="component" value="Chromosome 6"/>
</dbReference>
<protein>
    <submittedName>
        <fullName evidence="1">Uncharacterized protein</fullName>
    </submittedName>
</protein>
<keyword evidence="2" id="KW-1185">Reference proteome</keyword>